<proteinExistence type="predicted"/>
<protein>
    <submittedName>
        <fullName evidence="2">Uncharacterized protein</fullName>
    </submittedName>
</protein>
<dbReference type="AlphaFoldDB" id="A0A915IQW2"/>
<evidence type="ECO:0000313" key="2">
    <source>
        <dbReference type="WBParaSite" id="nRc.2.0.1.t16255-RA"/>
    </source>
</evidence>
<keyword evidence="1" id="KW-1185">Reference proteome</keyword>
<accession>A0A915IQW2</accession>
<evidence type="ECO:0000313" key="1">
    <source>
        <dbReference type="Proteomes" id="UP000887565"/>
    </source>
</evidence>
<dbReference type="WBParaSite" id="nRc.2.0.1.t16255-RA">
    <property type="protein sequence ID" value="nRc.2.0.1.t16255-RA"/>
    <property type="gene ID" value="nRc.2.0.1.g16255"/>
</dbReference>
<sequence>MRRESQKFDRQVAAQFFRRMFDLQIGDGLFVVRRTPRPILSRIAEGGESKIREDLEPLRSELAAVV</sequence>
<dbReference type="Proteomes" id="UP000887565">
    <property type="component" value="Unplaced"/>
</dbReference>
<reference evidence="2" key="1">
    <citation type="submission" date="2022-11" db="UniProtKB">
        <authorList>
            <consortium name="WormBaseParasite"/>
        </authorList>
    </citation>
    <scope>IDENTIFICATION</scope>
</reference>
<organism evidence="1 2">
    <name type="scientific">Romanomermis culicivorax</name>
    <name type="common">Nematode worm</name>
    <dbReference type="NCBI Taxonomy" id="13658"/>
    <lineage>
        <taxon>Eukaryota</taxon>
        <taxon>Metazoa</taxon>
        <taxon>Ecdysozoa</taxon>
        <taxon>Nematoda</taxon>
        <taxon>Enoplea</taxon>
        <taxon>Dorylaimia</taxon>
        <taxon>Mermithida</taxon>
        <taxon>Mermithoidea</taxon>
        <taxon>Mermithidae</taxon>
        <taxon>Romanomermis</taxon>
    </lineage>
</organism>
<name>A0A915IQW2_ROMCU</name>